<sequence length="128" mass="14815">MKEKNLQNCPLTQALLVIGGKWKPIIISHLRKSPKRFGQLNALIPKISRKVLTTQLQELVRDELLTRQSYAEIPPRVEYRLTEKSKELVPIFKSMSEWGMYLVEKNSENKTLPNNGNRCTSTKIDHLD</sequence>
<keyword evidence="3" id="KW-0804">Transcription</keyword>
<dbReference type="KEGG" id="fbe:FF125_02410"/>
<dbReference type="GO" id="GO:0003677">
    <property type="term" value="F:DNA binding"/>
    <property type="evidence" value="ECO:0007669"/>
    <property type="project" value="UniProtKB-KW"/>
</dbReference>
<evidence type="ECO:0000313" key="6">
    <source>
        <dbReference type="EMBL" id="QCX37345.1"/>
    </source>
</evidence>
<dbReference type="Gene3D" id="1.10.10.10">
    <property type="entry name" value="Winged helix-like DNA-binding domain superfamily/Winged helix DNA-binding domain"/>
    <property type="match status" value="1"/>
</dbReference>
<dbReference type="InterPro" id="IPR036390">
    <property type="entry name" value="WH_DNA-bd_sf"/>
</dbReference>
<dbReference type="InterPro" id="IPR036388">
    <property type="entry name" value="WH-like_DNA-bd_sf"/>
</dbReference>
<feature type="region of interest" description="Disordered" evidence="4">
    <location>
        <begin position="109"/>
        <end position="128"/>
    </location>
</feature>
<dbReference type="SUPFAM" id="SSF46785">
    <property type="entry name" value="Winged helix' DNA-binding domain"/>
    <property type="match status" value="1"/>
</dbReference>
<evidence type="ECO:0000256" key="2">
    <source>
        <dbReference type="ARBA" id="ARBA00023125"/>
    </source>
</evidence>
<dbReference type="PANTHER" id="PTHR33204">
    <property type="entry name" value="TRANSCRIPTIONAL REGULATOR, MARR FAMILY"/>
    <property type="match status" value="1"/>
</dbReference>
<keyword evidence="7" id="KW-1185">Reference proteome</keyword>
<evidence type="ECO:0000256" key="4">
    <source>
        <dbReference type="SAM" id="MobiDB-lite"/>
    </source>
</evidence>
<dbReference type="PROSITE" id="PS51118">
    <property type="entry name" value="HTH_HXLR"/>
    <property type="match status" value="1"/>
</dbReference>
<keyword evidence="1" id="KW-0805">Transcription regulation</keyword>
<proteinExistence type="predicted"/>
<evidence type="ECO:0000256" key="1">
    <source>
        <dbReference type="ARBA" id="ARBA00023015"/>
    </source>
</evidence>
<evidence type="ECO:0000313" key="7">
    <source>
        <dbReference type="Proteomes" id="UP000306229"/>
    </source>
</evidence>
<dbReference type="EMBL" id="CP040749">
    <property type="protein sequence ID" value="QCX37345.1"/>
    <property type="molecule type" value="Genomic_DNA"/>
</dbReference>
<organism evidence="6 7">
    <name type="scientific">Aureibaculum algae</name>
    <dbReference type="NCBI Taxonomy" id="2584122"/>
    <lineage>
        <taxon>Bacteria</taxon>
        <taxon>Pseudomonadati</taxon>
        <taxon>Bacteroidota</taxon>
        <taxon>Flavobacteriia</taxon>
        <taxon>Flavobacteriales</taxon>
        <taxon>Flavobacteriaceae</taxon>
        <taxon>Aureibaculum</taxon>
    </lineage>
</organism>
<dbReference type="PANTHER" id="PTHR33204:SF29">
    <property type="entry name" value="TRANSCRIPTIONAL REGULATOR"/>
    <property type="match status" value="1"/>
</dbReference>
<gene>
    <name evidence="6" type="ORF">FF125_02410</name>
</gene>
<accession>A0A5B7TLT5</accession>
<dbReference type="Proteomes" id="UP000306229">
    <property type="component" value="Chromosome"/>
</dbReference>
<evidence type="ECO:0000259" key="5">
    <source>
        <dbReference type="PROSITE" id="PS51118"/>
    </source>
</evidence>
<evidence type="ECO:0000256" key="3">
    <source>
        <dbReference type="ARBA" id="ARBA00023163"/>
    </source>
</evidence>
<dbReference type="OrthoDB" id="9797599at2"/>
<feature type="domain" description="HTH hxlR-type" evidence="5">
    <location>
        <begin position="9"/>
        <end position="107"/>
    </location>
</feature>
<dbReference type="InterPro" id="IPR002577">
    <property type="entry name" value="HTH_HxlR"/>
</dbReference>
<name>A0A5B7TLT5_9FLAO</name>
<dbReference type="RefSeq" id="WP_138948284.1">
    <property type="nucleotide sequence ID" value="NZ_CP040749.1"/>
</dbReference>
<dbReference type="AlphaFoldDB" id="A0A5B7TLT5"/>
<feature type="compositionally biased region" description="Polar residues" evidence="4">
    <location>
        <begin position="109"/>
        <end position="122"/>
    </location>
</feature>
<reference evidence="6 7" key="1">
    <citation type="submission" date="2019-05" db="EMBL/GenBank/DDBJ databases">
        <title>Algicella ahnfeltiae gen. nov., sp. nov., a novel marine bacterium of the family Flavobacteriaceae isolated from a red alga.</title>
        <authorList>
            <person name="Nedashkovskaya O.I."/>
            <person name="Kukhlevskiy A.D."/>
            <person name="Kim S.-G."/>
            <person name="Zhukova N.V."/>
            <person name="Mikhailov V.V."/>
        </authorList>
    </citation>
    <scope>NUCLEOTIDE SEQUENCE [LARGE SCALE GENOMIC DNA]</scope>
    <source>
        <strain evidence="6 7">10Alg115</strain>
    </source>
</reference>
<protein>
    <submittedName>
        <fullName evidence="6">Helix-turn-helix transcriptional regulator</fullName>
    </submittedName>
</protein>
<keyword evidence="2" id="KW-0238">DNA-binding</keyword>
<dbReference type="Pfam" id="PF01638">
    <property type="entry name" value="HxlR"/>
    <property type="match status" value="1"/>
</dbReference>